<dbReference type="GO" id="GO:0016829">
    <property type="term" value="F:lyase activity"/>
    <property type="evidence" value="ECO:0007669"/>
    <property type="project" value="UniProtKB-KW"/>
</dbReference>
<dbReference type="HOGENOM" id="CLU_111016_3_0_2"/>
<dbReference type="GeneID" id="5326622"/>
<dbReference type="PANTHER" id="PTHR12589:SF7">
    <property type="entry name" value="6-PYRUVOYL TETRAHYDROBIOPTERIN SYNTHASE"/>
    <property type="match status" value="1"/>
</dbReference>
<dbReference type="InterPro" id="IPR038418">
    <property type="entry name" value="6-PTP_synth/QueD_sf"/>
</dbReference>
<dbReference type="SUPFAM" id="SSF55620">
    <property type="entry name" value="Tetrahydrobiopterin biosynthesis enzymes-like"/>
    <property type="match status" value="1"/>
</dbReference>
<keyword evidence="3" id="KW-0862">Zinc</keyword>
<dbReference type="Proteomes" id="UP000001106">
    <property type="component" value="Chromosome"/>
</dbReference>
<keyword evidence="6" id="KW-1185">Reference proteome</keyword>
<evidence type="ECO:0000313" key="6">
    <source>
        <dbReference type="Proteomes" id="UP000001106"/>
    </source>
</evidence>
<dbReference type="OrthoDB" id="6529at2157"/>
<comment type="cofactor">
    <cofactor evidence="1">
        <name>Zn(2+)</name>
        <dbReference type="ChEBI" id="CHEBI:29105"/>
    </cofactor>
</comment>
<evidence type="ECO:0000256" key="4">
    <source>
        <dbReference type="ARBA" id="ARBA00023239"/>
    </source>
</evidence>
<dbReference type="Pfam" id="PF01242">
    <property type="entry name" value="PTPS"/>
    <property type="match status" value="1"/>
</dbReference>
<dbReference type="InterPro" id="IPR007115">
    <property type="entry name" value="6-PTP_synth/QueD"/>
</dbReference>
<evidence type="ECO:0000313" key="5">
    <source>
        <dbReference type="EMBL" id="ABR56216.1"/>
    </source>
</evidence>
<evidence type="ECO:0000256" key="2">
    <source>
        <dbReference type="ARBA" id="ARBA00022723"/>
    </source>
</evidence>
<sequence length="167" mass="18865">MILELNGIYAGLRFASAHIVFGHSSCGVIHGHSYYVDVKLCGAPSGEFGFVCDFKTLKNIVKETYGELDHKLLVPINHPHLKYTTNEEDDSITFTFCKQNKTKEYKIPSEDVVLLPLTSTTAEELSIYFAERIKNRLKELNEDSAIEWIEIMVNEGIGQGAAYRLNF</sequence>
<dbReference type="EMBL" id="CP000743">
    <property type="protein sequence ID" value="ABR56216.1"/>
    <property type="molecule type" value="Genomic_DNA"/>
</dbReference>
<dbReference type="Gene3D" id="3.30.479.10">
    <property type="entry name" value="6-pyruvoyl tetrahydropterin synthase/QueD"/>
    <property type="match status" value="1"/>
</dbReference>
<dbReference type="KEGG" id="mae:Maeo_0632"/>
<protein>
    <submittedName>
        <fullName evidence="5">6-pyruvoyl tetrahydropterin synthase</fullName>
    </submittedName>
</protein>
<evidence type="ECO:0000256" key="3">
    <source>
        <dbReference type="ARBA" id="ARBA00022833"/>
    </source>
</evidence>
<dbReference type="AlphaFoldDB" id="A6UUP4"/>
<gene>
    <name evidence="5" type="ordered locus">Maeo_0632</name>
</gene>
<organism evidence="5 6">
    <name type="scientific">Methanococcus aeolicus (strain ATCC BAA-1280 / DSM 17508 / OCM 812 / Nankai-3)</name>
    <dbReference type="NCBI Taxonomy" id="419665"/>
    <lineage>
        <taxon>Archaea</taxon>
        <taxon>Methanobacteriati</taxon>
        <taxon>Methanobacteriota</taxon>
        <taxon>Methanomada group</taxon>
        <taxon>Methanococci</taxon>
        <taxon>Methanococcales</taxon>
        <taxon>Methanococcaceae</taxon>
        <taxon>Methanococcus</taxon>
    </lineage>
</organism>
<dbReference type="STRING" id="419665.Maeo_0632"/>
<evidence type="ECO:0000256" key="1">
    <source>
        <dbReference type="ARBA" id="ARBA00001947"/>
    </source>
</evidence>
<proteinExistence type="predicted"/>
<dbReference type="PANTHER" id="PTHR12589">
    <property type="entry name" value="PYRUVOYL TETRAHYDROBIOPTERIN SYNTHASE"/>
    <property type="match status" value="1"/>
</dbReference>
<keyword evidence="2" id="KW-0479">Metal-binding</keyword>
<keyword evidence="4" id="KW-0456">Lyase</keyword>
<dbReference type="RefSeq" id="WP_011973348.1">
    <property type="nucleotide sequence ID" value="NC_009635.1"/>
</dbReference>
<reference evidence="5" key="1">
    <citation type="submission" date="2007-06" db="EMBL/GenBank/DDBJ databases">
        <title>Complete sequence of Methanococcus aeolicus Nankai-3.</title>
        <authorList>
            <consortium name="US DOE Joint Genome Institute"/>
            <person name="Copeland A."/>
            <person name="Lucas S."/>
            <person name="Lapidus A."/>
            <person name="Barry K."/>
            <person name="Glavina del Rio T."/>
            <person name="Dalin E."/>
            <person name="Tice H."/>
            <person name="Pitluck S."/>
            <person name="Chain P."/>
            <person name="Malfatti S."/>
            <person name="Shin M."/>
            <person name="Vergez L."/>
            <person name="Schmutz J."/>
            <person name="Larimer F."/>
            <person name="Land M."/>
            <person name="Hauser L."/>
            <person name="Kyrpides N."/>
            <person name="Lykidis A."/>
            <person name="Sieprawska-Lupa M."/>
            <person name="Whitman W.B."/>
            <person name="Richardson P."/>
        </authorList>
    </citation>
    <scope>NUCLEOTIDE SEQUENCE [LARGE SCALE GENOMIC DNA]</scope>
    <source>
        <strain evidence="5">Nankai-3</strain>
    </source>
</reference>
<dbReference type="eggNOG" id="arCOG02172">
    <property type="taxonomic scope" value="Archaea"/>
</dbReference>
<accession>A6UUP4</accession>
<name>A6UUP4_META3</name>
<dbReference type="GO" id="GO:0046872">
    <property type="term" value="F:metal ion binding"/>
    <property type="evidence" value="ECO:0007669"/>
    <property type="project" value="UniProtKB-KW"/>
</dbReference>